<reference evidence="2 3" key="1">
    <citation type="submission" date="2024-09" db="EMBL/GenBank/DDBJ databases">
        <authorList>
            <person name="Sun Q."/>
            <person name="Mori K."/>
        </authorList>
    </citation>
    <scope>NUCLEOTIDE SEQUENCE [LARGE SCALE GENOMIC DNA]</scope>
    <source>
        <strain evidence="2 3">CECT 8726</strain>
    </source>
</reference>
<organism evidence="2 3">
    <name type="scientific">Pseudohalocynthiibacter aestuariivivens</name>
    <dbReference type="NCBI Taxonomy" id="1591409"/>
    <lineage>
        <taxon>Bacteria</taxon>
        <taxon>Pseudomonadati</taxon>
        <taxon>Pseudomonadota</taxon>
        <taxon>Alphaproteobacteria</taxon>
        <taxon>Rhodobacterales</taxon>
        <taxon>Paracoccaceae</taxon>
        <taxon>Pseudohalocynthiibacter</taxon>
    </lineage>
</organism>
<proteinExistence type="predicted"/>
<evidence type="ECO:0000313" key="2">
    <source>
        <dbReference type="EMBL" id="MFB9231352.1"/>
    </source>
</evidence>
<protein>
    <recommendedName>
        <fullName evidence="4">Pilus assembly protein</fullName>
    </recommendedName>
</protein>
<name>A0ABV5JD15_9RHOB</name>
<evidence type="ECO:0000256" key="1">
    <source>
        <dbReference type="SAM" id="Phobius"/>
    </source>
</evidence>
<feature type="transmembrane region" description="Helical" evidence="1">
    <location>
        <begin position="20"/>
        <end position="38"/>
    </location>
</feature>
<accession>A0ABV5JD15</accession>
<keyword evidence="1" id="KW-1133">Transmembrane helix</keyword>
<evidence type="ECO:0000313" key="3">
    <source>
        <dbReference type="Proteomes" id="UP001589683"/>
    </source>
</evidence>
<keyword evidence="1" id="KW-0472">Membrane</keyword>
<keyword evidence="1" id="KW-0812">Transmembrane</keyword>
<dbReference type="Proteomes" id="UP001589683">
    <property type="component" value="Unassembled WGS sequence"/>
</dbReference>
<gene>
    <name evidence="2" type="ORF">ACFFUT_06075</name>
</gene>
<comment type="caution">
    <text evidence="2">The sequence shown here is derived from an EMBL/GenBank/DDBJ whole genome shotgun (WGS) entry which is preliminary data.</text>
</comment>
<sequence>METIFDLFVSDENGSTAVDWLVLITGVMALSFAVMSTLGKENTVLASETSGPQTNVVSNGSQS</sequence>
<evidence type="ECO:0008006" key="4">
    <source>
        <dbReference type="Google" id="ProtNLM"/>
    </source>
</evidence>
<dbReference type="EMBL" id="JBHMEA010000016">
    <property type="protein sequence ID" value="MFB9231352.1"/>
    <property type="molecule type" value="Genomic_DNA"/>
</dbReference>
<keyword evidence="3" id="KW-1185">Reference proteome</keyword>
<dbReference type="RefSeq" id="WP_213888849.1">
    <property type="nucleotide sequence ID" value="NZ_JAGFNU010000005.1"/>
</dbReference>